<dbReference type="RefSeq" id="WP_065286743.1">
    <property type="nucleotide sequence ID" value="NZ_LFOE01000001.1"/>
</dbReference>
<comment type="caution">
    <text evidence="1">The sequence shown here is derived from an EMBL/GenBank/DDBJ whole genome shotgun (WGS) entry which is preliminary data.</text>
</comment>
<proteinExistence type="predicted"/>
<evidence type="ECO:0000313" key="2">
    <source>
        <dbReference type="Proteomes" id="UP000092668"/>
    </source>
</evidence>
<sequence length="127" mass="14336">MSELMIPVDELSSILNKAILDSLSAQTKETLIEGALKHLMTSSRDRYNSTSKTPLQEQFEMAVNRVANQVAEEVIAAHPVRQQLVDRFTEIINQIDPLAEDTYQTQEILIRALVAHISDLKEKARGY</sequence>
<keyword evidence="2" id="KW-1185">Reference proteome</keyword>
<name>A0A1B8SL98_9MYCO</name>
<evidence type="ECO:0000313" key="1">
    <source>
        <dbReference type="EMBL" id="OBY33474.1"/>
    </source>
</evidence>
<organism evidence="1 2">
    <name type="scientific">Mycolicibacter kumamotonensis</name>
    <dbReference type="NCBI Taxonomy" id="354243"/>
    <lineage>
        <taxon>Bacteria</taxon>
        <taxon>Bacillati</taxon>
        <taxon>Actinomycetota</taxon>
        <taxon>Actinomycetes</taxon>
        <taxon>Mycobacteriales</taxon>
        <taxon>Mycobacteriaceae</taxon>
        <taxon>Mycolicibacter</taxon>
    </lineage>
</organism>
<dbReference type="EMBL" id="LFOE01000001">
    <property type="protein sequence ID" value="OBY33474.1"/>
    <property type="molecule type" value="Genomic_DNA"/>
</dbReference>
<reference evidence="1 2" key="1">
    <citation type="submission" date="2015-06" db="EMBL/GenBank/DDBJ databases">
        <title>Genome sequence of Mycobacterium kumamotonense strain Roo.</title>
        <authorList>
            <person name="Greninger A.L."/>
            <person name="Cunningham G."/>
            <person name="Miller S."/>
        </authorList>
    </citation>
    <scope>NUCLEOTIDE SEQUENCE [LARGE SCALE GENOMIC DNA]</scope>
    <source>
        <strain evidence="1 2">Roo</strain>
    </source>
</reference>
<gene>
    <name evidence="1" type="ORF">ACT18_00555</name>
</gene>
<dbReference type="AlphaFoldDB" id="A0A1B8SL98"/>
<dbReference type="Proteomes" id="UP000092668">
    <property type="component" value="Unassembled WGS sequence"/>
</dbReference>
<protein>
    <submittedName>
        <fullName evidence="1">Uncharacterized protein</fullName>
    </submittedName>
</protein>
<accession>A0A1B8SL98</accession>